<keyword evidence="8 9" id="KW-0472">Membrane</keyword>
<feature type="transmembrane region" description="Helical" evidence="9">
    <location>
        <begin position="183"/>
        <end position="204"/>
    </location>
</feature>
<evidence type="ECO:0000256" key="7">
    <source>
        <dbReference type="ARBA" id="ARBA00022989"/>
    </source>
</evidence>
<keyword evidence="13" id="KW-1185">Reference proteome</keyword>
<reference evidence="12" key="1">
    <citation type="submission" date="2022-08" db="EMBL/GenBank/DDBJ databases">
        <authorList>
            <person name="Kallberg Y."/>
            <person name="Tangrot J."/>
            <person name="Rosling A."/>
        </authorList>
    </citation>
    <scope>NUCLEOTIDE SEQUENCE</scope>
    <source>
        <strain evidence="12">Wild A</strain>
    </source>
</reference>
<dbReference type="Pfam" id="PF17032">
    <property type="entry name" value="Zn_ribbon_15"/>
    <property type="match status" value="1"/>
</dbReference>
<evidence type="ECO:0000256" key="9">
    <source>
        <dbReference type="SAM" id="Phobius"/>
    </source>
</evidence>
<dbReference type="PANTHER" id="PTHR12692">
    <property type="entry name" value="DOLICHYL-DIPHOSPHOOLIGOSACCHARIDE--PROTEIN GLYCOSYLTRANSFERASE-RELATED"/>
    <property type="match status" value="1"/>
</dbReference>
<evidence type="ECO:0000256" key="1">
    <source>
        <dbReference type="ARBA" id="ARBA00002791"/>
    </source>
</evidence>
<keyword evidence="4 9" id="KW-0812">Transmembrane</keyword>
<dbReference type="PANTHER" id="PTHR12692:SF0">
    <property type="entry name" value="GH11935P"/>
    <property type="match status" value="1"/>
</dbReference>
<evidence type="ECO:0000256" key="3">
    <source>
        <dbReference type="ARBA" id="ARBA00009561"/>
    </source>
</evidence>
<gene>
    <name evidence="12" type="ORF">FWILDA_LOCUS2311</name>
</gene>
<comment type="subcellular location">
    <subcellularLocation>
        <location evidence="2">Endoplasmic reticulum membrane</location>
        <topology evidence="2">Multi-pass membrane protein</topology>
    </subcellularLocation>
</comment>
<dbReference type="OrthoDB" id="67566at2759"/>
<feature type="transmembrane region" description="Helical" evidence="9">
    <location>
        <begin position="216"/>
        <end position="234"/>
    </location>
</feature>
<comment type="caution">
    <text evidence="12">The sequence shown here is derived from an EMBL/GenBank/DDBJ whole genome shotgun (WGS) entry which is preliminary data.</text>
</comment>
<evidence type="ECO:0000256" key="6">
    <source>
        <dbReference type="ARBA" id="ARBA00022824"/>
    </source>
</evidence>
<keyword evidence="6" id="KW-0256">Endoplasmic reticulum</keyword>
<evidence type="ECO:0000256" key="2">
    <source>
        <dbReference type="ARBA" id="ARBA00004477"/>
    </source>
</evidence>
<protein>
    <submittedName>
        <fullName evidence="12">8094_t:CDS:1</fullName>
    </submittedName>
</protein>
<dbReference type="Gene3D" id="3.40.30.10">
    <property type="entry name" value="Glutaredoxin"/>
    <property type="match status" value="1"/>
</dbReference>
<keyword evidence="7 9" id="KW-1133">Transmembrane helix</keyword>
<dbReference type="Pfam" id="PF04756">
    <property type="entry name" value="OST3_OST6"/>
    <property type="match status" value="1"/>
</dbReference>
<dbReference type="InterPro" id="IPR031493">
    <property type="entry name" value="Zinc_ribbon_15"/>
</dbReference>
<evidence type="ECO:0000259" key="11">
    <source>
        <dbReference type="Pfam" id="PF17032"/>
    </source>
</evidence>
<organism evidence="12 13">
    <name type="scientific">Funneliformis geosporum</name>
    <dbReference type="NCBI Taxonomy" id="1117311"/>
    <lineage>
        <taxon>Eukaryota</taxon>
        <taxon>Fungi</taxon>
        <taxon>Fungi incertae sedis</taxon>
        <taxon>Mucoromycota</taxon>
        <taxon>Glomeromycotina</taxon>
        <taxon>Glomeromycetes</taxon>
        <taxon>Glomerales</taxon>
        <taxon>Glomeraceae</taxon>
        <taxon>Funneliformis</taxon>
    </lineage>
</organism>
<evidence type="ECO:0000256" key="5">
    <source>
        <dbReference type="ARBA" id="ARBA00022729"/>
    </source>
</evidence>
<evidence type="ECO:0000256" key="4">
    <source>
        <dbReference type="ARBA" id="ARBA00022692"/>
    </source>
</evidence>
<proteinExistence type="inferred from homology"/>
<evidence type="ECO:0000256" key="8">
    <source>
        <dbReference type="ARBA" id="ARBA00023136"/>
    </source>
</evidence>
<dbReference type="AlphaFoldDB" id="A0A9W4SEB4"/>
<feature type="transmembrane region" description="Helical" evidence="9">
    <location>
        <begin position="267"/>
        <end position="286"/>
    </location>
</feature>
<accession>A0A9W4SEB4</accession>
<keyword evidence="5 10" id="KW-0732">Signal</keyword>
<feature type="chain" id="PRO_5040948353" evidence="10">
    <location>
        <begin position="26"/>
        <end position="419"/>
    </location>
</feature>
<feature type="signal peptide" evidence="10">
    <location>
        <begin position="1"/>
        <end position="25"/>
    </location>
</feature>
<feature type="domain" description="Zinc-ribbon 15" evidence="11">
    <location>
        <begin position="318"/>
        <end position="414"/>
    </location>
</feature>
<evidence type="ECO:0000256" key="10">
    <source>
        <dbReference type="SAM" id="SignalP"/>
    </source>
</evidence>
<dbReference type="Proteomes" id="UP001153678">
    <property type="component" value="Unassembled WGS sequence"/>
</dbReference>
<dbReference type="GO" id="GO:0008250">
    <property type="term" value="C:oligosaccharyltransferase complex"/>
    <property type="evidence" value="ECO:0007669"/>
    <property type="project" value="TreeGrafter"/>
</dbReference>
<comment type="function">
    <text evidence="1">Subunit of the oligosaccharyl transferase (OST) complex that catalyzes the initial transfer of a defined glycan (Glc(3)Man(9)GlcNAc(2) in eukaryotes) from the lipid carrier dolichol-pyrophosphate to an asparagine residue within an Asn-X-Ser/Thr consensus motif in nascent polypeptide chains, the first step in protein N-glycosylation. N-glycosylation occurs cotranslationally and the complex associates with the Sec61 complex at the channel-forming translocon complex that mediates protein translocation across the endoplasmic reticulum (ER). All subunits are required for a maximal enzyme activity.</text>
</comment>
<name>A0A9W4SEB4_9GLOM</name>
<comment type="similarity">
    <text evidence="3">Belongs to the OST3/OST6 family.</text>
</comment>
<dbReference type="EMBL" id="CAMKVN010000258">
    <property type="protein sequence ID" value="CAI2165922.1"/>
    <property type="molecule type" value="Genomic_DNA"/>
</dbReference>
<dbReference type="GO" id="GO:0018279">
    <property type="term" value="P:protein N-linked glycosylation via asparagine"/>
    <property type="evidence" value="ECO:0007669"/>
    <property type="project" value="TreeGrafter"/>
</dbReference>
<dbReference type="InterPro" id="IPR021149">
    <property type="entry name" value="OligosaccharylTrfase_OST3/OST6"/>
</dbReference>
<dbReference type="InterPro" id="IPR036249">
    <property type="entry name" value="Thioredoxin-like_sf"/>
</dbReference>
<evidence type="ECO:0000313" key="12">
    <source>
        <dbReference type="EMBL" id="CAI2165922.1"/>
    </source>
</evidence>
<evidence type="ECO:0000313" key="13">
    <source>
        <dbReference type="Proteomes" id="UP001153678"/>
    </source>
</evidence>
<dbReference type="SUPFAM" id="SSF52833">
    <property type="entry name" value="Thioredoxin-like"/>
    <property type="match status" value="1"/>
</dbReference>
<sequence>MIKNFVVFIFILFYLSCLLPSYINAKPTLETKVQKLNEATRKNQGVVELDSSLYDEIISAPRNYSIAILLTALEPQINCVPCRDFDPEFRLVANGWLWSGNDPSRLYFGILDFKNGREIYARLNLNNAPTLFYFPPTIGPYAKKVFEQDRYDFNRRGFAAESVAAFLSHHLGTEVPVNRPLNYFAIFLSAFFILAALAVVKLMYPTIQSIILKKNIWTALSLVIILMMISGHMWNHIRGAPYITLNNGKVNYVAHGYSNQLGIESQIVALIYGVCALCVVSLIISVPKIEDKTKQRLGVYVSIGSYAPKLSRMASPAVRCPNCLDPALTVNLYKVQNQLSLFFIPIWRSKAKYLWICDRCKWTGLSRPEEQVREETELGQQNPPLPTWGLTRCTNCSMEINNVSGRMRYCPYCGSNISD</sequence>